<dbReference type="PANTHER" id="PTHR11559">
    <property type="entry name" value="CARBOXYLESTERASE"/>
    <property type="match status" value="1"/>
</dbReference>
<evidence type="ECO:0000256" key="2">
    <source>
        <dbReference type="SAM" id="SignalP"/>
    </source>
</evidence>
<dbReference type="Gene3D" id="3.40.50.1820">
    <property type="entry name" value="alpha/beta hydrolase"/>
    <property type="match status" value="2"/>
</dbReference>
<dbReference type="SUPFAM" id="SSF53474">
    <property type="entry name" value="alpha/beta-Hydrolases"/>
    <property type="match status" value="2"/>
</dbReference>
<reference evidence="4" key="1">
    <citation type="submission" date="2023-09" db="UniProtKB">
        <authorList>
            <consortium name="Ensembl"/>
        </authorList>
    </citation>
    <scope>IDENTIFICATION</scope>
</reference>
<feature type="signal peptide" evidence="2">
    <location>
        <begin position="1"/>
        <end position="26"/>
    </location>
</feature>
<dbReference type="InterPro" id="IPR019819">
    <property type="entry name" value="Carboxylesterase_B_CS"/>
</dbReference>
<name>A0A8C0W079_CASCN</name>
<accession>A0A8C0W079</accession>
<gene>
    <name evidence="4" type="primary">LOC109674541</name>
</gene>
<evidence type="ECO:0000256" key="1">
    <source>
        <dbReference type="ARBA" id="ARBA00005964"/>
    </source>
</evidence>
<dbReference type="InterPro" id="IPR050309">
    <property type="entry name" value="Type-B_Carboxylest/Lipase"/>
</dbReference>
<feature type="domain" description="Carboxylesterase type B" evidence="3">
    <location>
        <begin position="31"/>
        <end position="142"/>
    </location>
</feature>
<sequence length="422" mass="47257">MRLEQLPMWLRTVACGLLLLLFQVQGQDSASPIRTTLTGQVRGSLVHVKGTDVGVHTFLGIPFAKPPLGPLRFAPPEPAAPWSGVRDGTSHPAMCLQNSDKMNTGAVKQLKLTLPPVSMSEDCLYLSIYSPAYAQEGSNLPMVANLSACEQVDSEALVDCLRGKSEEEILAINKPFKTIPGLVDGAFLPRHPQELLASADFRPVPSIIGVNNDEYGFYMGYIETIKKINRRTLPAIMESMTANMGLPAGCGDLLMEEYMGDTEDPQTLQAQFQEMMGDFMFMIPALQVAHFQRSHAPVYFYEFQHQPSLFKDIRPPHVKADHGNEASFVFGYFLNSKIDFTEEENLLSRRIMKYWANFARNGNPNSEDLPHWPVLDQDEQYLQLDIQPAVGRALKASRLEFWTKTLAQKIQELTEHDSKHGE</sequence>
<protein>
    <recommendedName>
        <fullName evidence="3">Carboxylesterase type B domain-containing protein</fullName>
    </recommendedName>
</protein>
<dbReference type="InterPro" id="IPR029058">
    <property type="entry name" value="AB_hydrolase_fold"/>
</dbReference>
<feature type="domain" description="Carboxylesterase type B" evidence="3">
    <location>
        <begin position="143"/>
        <end position="402"/>
    </location>
</feature>
<evidence type="ECO:0000259" key="3">
    <source>
        <dbReference type="Pfam" id="PF00135"/>
    </source>
</evidence>
<dbReference type="PROSITE" id="PS00941">
    <property type="entry name" value="CARBOXYLESTERASE_B_2"/>
    <property type="match status" value="1"/>
</dbReference>
<evidence type="ECO:0000313" key="4">
    <source>
        <dbReference type="Ensembl" id="ENSCCNP00000003650.1"/>
    </source>
</evidence>
<dbReference type="AlphaFoldDB" id="A0A8C0W079"/>
<dbReference type="InterPro" id="IPR002018">
    <property type="entry name" value="CarbesteraseB"/>
</dbReference>
<organism evidence="4">
    <name type="scientific">Castor canadensis</name>
    <name type="common">American beaver</name>
    <dbReference type="NCBI Taxonomy" id="51338"/>
    <lineage>
        <taxon>Eukaryota</taxon>
        <taxon>Metazoa</taxon>
        <taxon>Chordata</taxon>
        <taxon>Craniata</taxon>
        <taxon>Vertebrata</taxon>
        <taxon>Euteleostomi</taxon>
        <taxon>Mammalia</taxon>
        <taxon>Eutheria</taxon>
        <taxon>Euarchontoglires</taxon>
        <taxon>Glires</taxon>
        <taxon>Rodentia</taxon>
        <taxon>Castorimorpha</taxon>
        <taxon>Castoridae</taxon>
        <taxon>Castor</taxon>
    </lineage>
</organism>
<keyword evidence="2" id="KW-0732">Signal</keyword>
<dbReference type="Ensembl" id="ENSCCNT00000004786.1">
    <property type="protein sequence ID" value="ENSCCNP00000003650.1"/>
    <property type="gene ID" value="ENSCCNG00000003730.1"/>
</dbReference>
<proteinExistence type="inferred from homology"/>
<comment type="similarity">
    <text evidence="1">Belongs to the type-B carboxylesterase/lipase family.</text>
</comment>
<dbReference type="Pfam" id="PF00135">
    <property type="entry name" value="COesterase"/>
    <property type="match status" value="2"/>
</dbReference>
<feature type="chain" id="PRO_5034504439" description="Carboxylesterase type B domain-containing protein" evidence="2">
    <location>
        <begin position="27"/>
        <end position="422"/>
    </location>
</feature>